<protein>
    <recommendedName>
        <fullName evidence="2">VOC domain-containing protein</fullName>
    </recommendedName>
</protein>
<accession>A0A1H6RK45</accession>
<feature type="domain" description="VOC" evidence="2">
    <location>
        <begin position="11"/>
        <end position="126"/>
    </location>
</feature>
<evidence type="ECO:0000256" key="1">
    <source>
        <dbReference type="ARBA" id="ARBA00022723"/>
    </source>
</evidence>
<evidence type="ECO:0000313" key="3">
    <source>
        <dbReference type="EMBL" id="SEI56133.1"/>
    </source>
</evidence>
<name>A0A1H6RK45_9ACTN</name>
<dbReference type="Proteomes" id="UP000198707">
    <property type="component" value="Unassembled WGS sequence"/>
</dbReference>
<evidence type="ECO:0000259" key="2">
    <source>
        <dbReference type="PROSITE" id="PS51819"/>
    </source>
</evidence>
<dbReference type="Gene3D" id="3.10.180.10">
    <property type="entry name" value="2,3-Dihydroxybiphenyl 1,2-Dioxygenase, domain 1"/>
    <property type="match status" value="1"/>
</dbReference>
<dbReference type="PANTHER" id="PTHR43048:SF3">
    <property type="entry name" value="METHYLMALONYL-COA EPIMERASE, MITOCHONDRIAL"/>
    <property type="match status" value="1"/>
</dbReference>
<dbReference type="GO" id="GO:0046872">
    <property type="term" value="F:metal ion binding"/>
    <property type="evidence" value="ECO:0007669"/>
    <property type="project" value="UniProtKB-KW"/>
</dbReference>
<organism evidence="3 4">
    <name type="scientific">Micromonospora phaseoli</name>
    <dbReference type="NCBI Taxonomy" id="1144548"/>
    <lineage>
        <taxon>Bacteria</taxon>
        <taxon>Bacillati</taxon>
        <taxon>Actinomycetota</taxon>
        <taxon>Actinomycetes</taxon>
        <taxon>Micromonosporales</taxon>
        <taxon>Micromonosporaceae</taxon>
        <taxon>Micromonospora</taxon>
    </lineage>
</organism>
<keyword evidence="4" id="KW-1185">Reference proteome</keyword>
<dbReference type="GO" id="GO:0046491">
    <property type="term" value="P:L-methylmalonyl-CoA metabolic process"/>
    <property type="evidence" value="ECO:0007669"/>
    <property type="project" value="TreeGrafter"/>
</dbReference>
<gene>
    <name evidence="3" type="ORF">SAMN05443287_101285</name>
</gene>
<evidence type="ECO:0000313" key="4">
    <source>
        <dbReference type="Proteomes" id="UP000198707"/>
    </source>
</evidence>
<dbReference type="SUPFAM" id="SSF54593">
    <property type="entry name" value="Glyoxalase/Bleomycin resistance protein/Dihydroxybiphenyl dioxygenase"/>
    <property type="match status" value="1"/>
</dbReference>
<dbReference type="AlphaFoldDB" id="A0A1H6RK45"/>
<dbReference type="InterPro" id="IPR051785">
    <property type="entry name" value="MMCE/EMCE_epimerase"/>
</dbReference>
<dbReference type="OrthoDB" id="9798201at2"/>
<dbReference type="PANTHER" id="PTHR43048">
    <property type="entry name" value="METHYLMALONYL-COA EPIMERASE"/>
    <property type="match status" value="1"/>
</dbReference>
<dbReference type="InterPro" id="IPR004360">
    <property type="entry name" value="Glyas_Fos-R_dOase_dom"/>
</dbReference>
<dbReference type="GO" id="GO:0004493">
    <property type="term" value="F:methylmalonyl-CoA epimerase activity"/>
    <property type="evidence" value="ECO:0007669"/>
    <property type="project" value="TreeGrafter"/>
</dbReference>
<dbReference type="InterPro" id="IPR037523">
    <property type="entry name" value="VOC_core"/>
</dbReference>
<dbReference type="Pfam" id="PF00903">
    <property type="entry name" value="Glyoxalase"/>
    <property type="match status" value="1"/>
</dbReference>
<dbReference type="InterPro" id="IPR029068">
    <property type="entry name" value="Glyas_Bleomycin-R_OHBP_Dase"/>
</dbReference>
<dbReference type="EMBL" id="FNYV01000001">
    <property type="protein sequence ID" value="SEI56133.1"/>
    <property type="molecule type" value="Genomic_DNA"/>
</dbReference>
<proteinExistence type="predicted"/>
<keyword evidence="1" id="KW-0479">Metal-binding</keyword>
<dbReference type="STRING" id="1144548.SAMN05443287_101285"/>
<sequence length="130" mass="13916">MAVTDRPALAREVFPIITSGDLDAARHFYEGLLGGVVSYQFPETGEPAYVSVSFGDGQLGIGRREADEQPTGPATLWVYVADCAAAVARLAEAGVEVLAEPQAQPWGERMATVRDPDGNRVLVADRGRTR</sequence>
<reference evidence="4" key="1">
    <citation type="submission" date="2016-10" db="EMBL/GenBank/DDBJ databases">
        <authorList>
            <person name="Varghese N."/>
            <person name="Submissions S."/>
        </authorList>
    </citation>
    <scope>NUCLEOTIDE SEQUENCE [LARGE SCALE GENOMIC DNA]</scope>
    <source>
        <strain evidence="4">CGMCC 4.7038</strain>
    </source>
</reference>
<dbReference type="PROSITE" id="PS51819">
    <property type="entry name" value="VOC"/>
    <property type="match status" value="1"/>
</dbReference>